<dbReference type="NCBIfam" id="NF005559">
    <property type="entry name" value="PRK07231.1"/>
    <property type="match status" value="1"/>
</dbReference>
<dbReference type="PANTHER" id="PTHR42760:SF133">
    <property type="entry name" value="3-OXOACYL-[ACYL-CARRIER-PROTEIN] REDUCTASE"/>
    <property type="match status" value="1"/>
</dbReference>
<dbReference type="InterPro" id="IPR002347">
    <property type="entry name" value="SDR_fam"/>
</dbReference>
<dbReference type="PROSITE" id="PS00061">
    <property type="entry name" value="ADH_SHORT"/>
    <property type="match status" value="1"/>
</dbReference>
<dbReference type="EC" id="1.1.1.53" evidence="3"/>
<sequence>MGRLSGKVAIITGASQGMGTSHAQAFVREGAKVILTDLNDSAGEALADSLGDSALYIHHDVADAAGWRDVVARGEAAFGTVTILVNNAGVLGKIGGTLDFAQGDFEAVCNVNQLGVYLGMQAVIPSMQKAGGGSIVNISSIAGIVAIYGAPNLAYVASKFAVRGMTKQVAVEFGRQNIRCNSIHPGYIKTPMMAAATDEGGGEATKMIPLGRLAEVEEVSNLAIFLASDESSFITGAEHIIDGGMTAL</sequence>
<dbReference type="PANTHER" id="PTHR42760">
    <property type="entry name" value="SHORT-CHAIN DEHYDROGENASES/REDUCTASES FAMILY MEMBER"/>
    <property type="match status" value="1"/>
</dbReference>
<accession>A0AA86GM92</accession>
<evidence type="ECO:0000313" key="3">
    <source>
        <dbReference type="EMBL" id="AMG75615.1"/>
    </source>
</evidence>
<gene>
    <name evidence="3" type="primary">ucpA</name>
    <name evidence="3" type="ORF">SGRAN_3272</name>
</gene>
<dbReference type="GO" id="GO:0047044">
    <property type="term" value="F:androstan-3-alpha,17-beta-diol dehydrogenase (NAD+) activity"/>
    <property type="evidence" value="ECO:0007669"/>
    <property type="project" value="UniProtKB-EC"/>
</dbReference>
<reference evidence="3 4" key="1">
    <citation type="journal article" date="2016" name="BMC Genomics">
        <title>Genomic analysis of the nitrate-respiring Sphingopyxis granuli (formerly Sphingomonas macrogoltabida) strain TFA.</title>
        <authorList>
            <person name="Garcia-Romero I."/>
            <person name="Perez-Pulido A.J."/>
            <person name="Gonzalez-Flores Y.E."/>
            <person name="Reyes-Ramirez F."/>
            <person name="Santero E."/>
            <person name="Floriano B."/>
        </authorList>
    </citation>
    <scope>NUCLEOTIDE SEQUENCE [LARGE SCALE GENOMIC DNA]</scope>
    <source>
        <strain evidence="3 4">TFA</strain>
    </source>
</reference>
<keyword evidence="2 3" id="KW-0560">Oxidoreductase</keyword>
<dbReference type="InterPro" id="IPR020904">
    <property type="entry name" value="Sc_DH/Rdtase_CS"/>
</dbReference>
<proteinExistence type="inferred from homology"/>
<name>A0AA86GM92_9SPHN</name>
<keyword evidence="4" id="KW-1185">Reference proteome</keyword>
<dbReference type="Gene3D" id="3.40.50.720">
    <property type="entry name" value="NAD(P)-binding Rossmann-like Domain"/>
    <property type="match status" value="1"/>
</dbReference>
<comment type="similarity">
    <text evidence="1">Belongs to the short-chain dehydrogenases/reductases (SDR) family.</text>
</comment>
<dbReference type="PRINTS" id="PR00081">
    <property type="entry name" value="GDHRDH"/>
</dbReference>
<dbReference type="PRINTS" id="PR00080">
    <property type="entry name" value="SDRFAMILY"/>
</dbReference>
<organism evidence="3 4">
    <name type="scientific">Sphingopyxis granuli</name>
    <dbReference type="NCBI Taxonomy" id="267128"/>
    <lineage>
        <taxon>Bacteria</taxon>
        <taxon>Pseudomonadati</taxon>
        <taxon>Pseudomonadota</taxon>
        <taxon>Alphaproteobacteria</taxon>
        <taxon>Sphingomonadales</taxon>
        <taxon>Sphingomonadaceae</taxon>
        <taxon>Sphingopyxis</taxon>
    </lineage>
</organism>
<evidence type="ECO:0000256" key="2">
    <source>
        <dbReference type="ARBA" id="ARBA00023002"/>
    </source>
</evidence>
<dbReference type="FunFam" id="3.40.50.720:FF:000084">
    <property type="entry name" value="Short-chain dehydrogenase reductase"/>
    <property type="match status" value="1"/>
</dbReference>
<dbReference type="KEGG" id="sgi:SGRAN_3272"/>
<dbReference type="SUPFAM" id="SSF51735">
    <property type="entry name" value="NAD(P)-binding Rossmann-fold domains"/>
    <property type="match status" value="1"/>
</dbReference>
<dbReference type="Pfam" id="PF13561">
    <property type="entry name" value="adh_short_C2"/>
    <property type="match status" value="1"/>
</dbReference>
<dbReference type="Proteomes" id="UP000058599">
    <property type="component" value="Chromosome"/>
</dbReference>
<evidence type="ECO:0000313" key="4">
    <source>
        <dbReference type="Proteomes" id="UP000058599"/>
    </source>
</evidence>
<dbReference type="AlphaFoldDB" id="A0AA86GM92"/>
<protein>
    <submittedName>
        <fullName evidence="3">3-alpha-(Or 20-beta)-hydroxysteroid dehydrogenase</fullName>
        <ecNumber evidence="3">1.1.1.53</ecNumber>
    </submittedName>
</protein>
<dbReference type="RefSeq" id="WP_067185491.1">
    <property type="nucleotide sequence ID" value="NZ_CP012199.1"/>
</dbReference>
<dbReference type="EMBL" id="CP012199">
    <property type="protein sequence ID" value="AMG75615.1"/>
    <property type="molecule type" value="Genomic_DNA"/>
</dbReference>
<dbReference type="InterPro" id="IPR036291">
    <property type="entry name" value="NAD(P)-bd_dom_sf"/>
</dbReference>
<evidence type="ECO:0000256" key="1">
    <source>
        <dbReference type="ARBA" id="ARBA00006484"/>
    </source>
</evidence>